<keyword evidence="13" id="KW-1185">Reference proteome</keyword>
<evidence type="ECO:0000256" key="1">
    <source>
        <dbReference type="ARBA" id="ARBA00004167"/>
    </source>
</evidence>
<evidence type="ECO:0000313" key="13">
    <source>
        <dbReference type="Proteomes" id="UP000734854"/>
    </source>
</evidence>
<evidence type="ECO:0000256" key="4">
    <source>
        <dbReference type="ARBA" id="ARBA00022692"/>
    </source>
</evidence>
<evidence type="ECO:0000256" key="8">
    <source>
        <dbReference type="ARBA" id="ARBA00022833"/>
    </source>
</evidence>
<organism evidence="12 13">
    <name type="scientific">Zingiber officinale</name>
    <name type="common">Ginger</name>
    <name type="synonym">Amomum zingiber</name>
    <dbReference type="NCBI Taxonomy" id="94328"/>
    <lineage>
        <taxon>Eukaryota</taxon>
        <taxon>Viridiplantae</taxon>
        <taxon>Streptophyta</taxon>
        <taxon>Embryophyta</taxon>
        <taxon>Tracheophyta</taxon>
        <taxon>Spermatophyta</taxon>
        <taxon>Magnoliopsida</taxon>
        <taxon>Liliopsida</taxon>
        <taxon>Zingiberales</taxon>
        <taxon>Zingiberaceae</taxon>
        <taxon>Zingiber</taxon>
    </lineage>
</organism>
<accession>A0A8J5IL81</accession>
<protein>
    <submittedName>
        <fullName evidence="12">Uncharacterized protein</fullName>
    </submittedName>
</protein>
<dbReference type="GO" id="GO:0016740">
    <property type="term" value="F:transferase activity"/>
    <property type="evidence" value="ECO:0007669"/>
    <property type="project" value="UniProtKB-KW"/>
</dbReference>
<dbReference type="Gene3D" id="3.30.40.10">
    <property type="entry name" value="Zinc/RING finger domain, C3HC4 (zinc finger)"/>
    <property type="match status" value="1"/>
</dbReference>
<gene>
    <name evidence="12" type="ORF">ZIOFF_002361</name>
</gene>
<name>A0A8J5IL81_ZINOF</name>
<keyword evidence="4" id="KW-0812">Transmembrane</keyword>
<evidence type="ECO:0000256" key="5">
    <source>
        <dbReference type="ARBA" id="ARBA00022723"/>
    </source>
</evidence>
<dbReference type="GO" id="GO:0008270">
    <property type="term" value="F:zinc ion binding"/>
    <property type="evidence" value="ECO:0007669"/>
    <property type="project" value="UniProtKB-KW"/>
</dbReference>
<comment type="pathway">
    <text evidence="2">Protein modification; protein ubiquitination.</text>
</comment>
<evidence type="ECO:0000256" key="11">
    <source>
        <dbReference type="ARBA" id="ARBA00024209"/>
    </source>
</evidence>
<evidence type="ECO:0000313" key="12">
    <source>
        <dbReference type="EMBL" id="KAG6537274.1"/>
    </source>
</evidence>
<dbReference type="InterPro" id="IPR013083">
    <property type="entry name" value="Znf_RING/FYVE/PHD"/>
</dbReference>
<evidence type="ECO:0000256" key="6">
    <source>
        <dbReference type="ARBA" id="ARBA00022771"/>
    </source>
</evidence>
<evidence type="ECO:0000256" key="9">
    <source>
        <dbReference type="ARBA" id="ARBA00022989"/>
    </source>
</evidence>
<dbReference type="EMBL" id="JACMSC010000001">
    <property type="protein sequence ID" value="KAG6537274.1"/>
    <property type="molecule type" value="Genomic_DNA"/>
</dbReference>
<evidence type="ECO:0000256" key="7">
    <source>
        <dbReference type="ARBA" id="ARBA00022786"/>
    </source>
</evidence>
<dbReference type="GO" id="GO:0016020">
    <property type="term" value="C:membrane"/>
    <property type="evidence" value="ECO:0007669"/>
    <property type="project" value="UniProtKB-SubCell"/>
</dbReference>
<dbReference type="SUPFAM" id="SSF57850">
    <property type="entry name" value="RING/U-box"/>
    <property type="match status" value="1"/>
</dbReference>
<dbReference type="PANTHER" id="PTHR45768">
    <property type="entry name" value="E3 UBIQUITIN-PROTEIN LIGASE RNF13-LIKE"/>
    <property type="match status" value="1"/>
</dbReference>
<keyword evidence="3" id="KW-0808">Transferase</keyword>
<evidence type="ECO:0000256" key="10">
    <source>
        <dbReference type="ARBA" id="ARBA00023136"/>
    </source>
</evidence>
<sequence length="176" mass="19952">MGVPWPAYTLSVLLCAEEELLTALSASMSLMPPIDELRLLPVYRHAFHLACIDMWLLSNSTCPFVVTPFFLRDLPMNTLHSIKNNRTKDDEEATGDPHISAVKETAIEKGFLVRSASSSTWEIDTEMGKRLGVVGWRESFSVSNIRFWSNNKGKVLYSNTSDQEANSQWKKIKVNW</sequence>
<comment type="similarity">
    <text evidence="11">Belongs to the RING-type zinc finger family. ATL subfamily.</text>
</comment>
<keyword evidence="8" id="KW-0862">Zinc</keyword>
<keyword evidence="10" id="KW-0472">Membrane</keyword>
<keyword evidence="6" id="KW-0863">Zinc-finger</keyword>
<reference evidence="12 13" key="1">
    <citation type="submission" date="2020-08" db="EMBL/GenBank/DDBJ databases">
        <title>Plant Genome Project.</title>
        <authorList>
            <person name="Zhang R.-G."/>
        </authorList>
    </citation>
    <scope>NUCLEOTIDE SEQUENCE [LARGE SCALE GENOMIC DNA]</scope>
    <source>
        <tissue evidence="12">Rhizome</tissue>
    </source>
</reference>
<dbReference type="AlphaFoldDB" id="A0A8J5IL81"/>
<evidence type="ECO:0000256" key="2">
    <source>
        <dbReference type="ARBA" id="ARBA00004906"/>
    </source>
</evidence>
<comment type="subcellular location">
    <subcellularLocation>
        <location evidence="1">Membrane</location>
        <topology evidence="1">Single-pass membrane protein</topology>
    </subcellularLocation>
</comment>
<dbReference type="Proteomes" id="UP000734854">
    <property type="component" value="Unassembled WGS sequence"/>
</dbReference>
<keyword evidence="9" id="KW-1133">Transmembrane helix</keyword>
<proteinExistence type="inferred from homology"/>
<evidence type="ECO:0000256" key="3">
    <source>
        <dbReference type="ARBA" id="ARBA00022679"/>
    </source>
</evidence>
<comment type="caution">
    <text evidence="12">The sequence shown here is derived from an EMBL/GenBank/DDBJ whole genome shotgun (WGS) entry which is preliminary data.</text>
</comment>
<keyword evidence="7" id="KW-0833">Ubl conjugation pathway</keyword>
<dbReference type="PANTHER" id="PTHR45768:SF18">
    <property type="entry name" value="RING-H2 FINGER PROTEIN ATL47-RELATED"/>
    <property type="match status" value="1"/>
</dbReference>
<keyword evidence="5" id="KW-0479">Metal-binding</keyword>